<sequence length="67" mass="7544">MWQKNITGILGIWIIFLALIDFSESLHKILLVSTGIFVALVSFFGKKIIRVVGEKPEPKKETEEDVG</sequence>
<evidence type="ECO:0000256" key="1">
    <source>
        <dbReference type="SAM" id="Phobius"/>
    </source>
</evidence>
<organism evidence="2 3">
    <name type="scientific">Candidatus Tagabacteria bacterium CG10_big_fil_rev_8_21_14_0_10_40_13</name>
    <dbReference type="NCBI Taxonomy" id="1975022"/>
    <lineage>
        <taxon>Bacteria</taxon>
        <taxon>Candidatus Tagaibacteriota</taxon>
    </lineage>
</organism>
<name>A0A2M8L8I7_9BACT</name>
<gene>
    <name evidence="2" type="ORF">COV00_02430</name>
</gene>
<evidence type="ECO:0000313" key="2">
    <source>
        <dbReference type="EMBL" id="PJE72924.1"/>
    </source>
</evidence>
<feature type="transmembrane region" description="Helical" evidence="1">
    <location>
        <begin position="6"/>
        <end position="22"/>
    </location>
</feature>
<dbReference type="Proteomes" id="UP000230603">
    <property type="component" value="Unassembled WGS sequence"/>
</dbReference>
<reference evidence="3" key="1">
    <citation type="submission" date="2017-09" db="EMBL/GenBank/DDBJ databases">
        <title>Depth-based differentiation of microbial function through sediment-hosted aquifers and enrichment of novel symbionts in the deep terrestrial subsurface.</title>
        <authorList>
            <person name="Probst A.J."/>
            <person name="Ladd B."/>
            <person name="Jarett J.K."/>
            <person name="Geller-Mcgrath D.E."/>
            <person name="Sieber C.M.K."/>
            <person name="Emerson J.B."/>
            <person name="Anantharaman K."/>
            <person name="Thomas B.C."/>
            <person name="Malmstrom R."/>
            <person name="Stieglmeier M."/>
            <person name="Klingl A."/>
            <person name="Woyke T."/>
            <person name="Ryan C.M."/>
            <person name="Banfield J.F."/>
        </authorList>
    </citation>
    <scope>NUCLEOTIDE SEQUENCE [LARGE SCALE GENOMIC DNA]</scope>
</reference>
<keyword evidence="1" id="KW-0812">Transmembrane</keyword>
<keyword evidence="1" id="KW-1133">Transmembrane helix</keyword>
<evidence type="ECO:0000313" key="3">
    <source>
        <dbReference type="Proteomes" id="UP000230603"/>
    </source>
</evidence>
<dbReference type="AlphaFoldDB" id="A0A2M8L8I7"/>
<protein>
    <submittedName>
        <fullName evidence="2">Uncharacterized protein</fullName>
    </submittedName>
</protein>
<comment type="caution">
    <text evidence="2">The sequence shown here is derived from an EMBL/GenBank/DDBJ whole genome shotgun (WGS) entry which is preliminary data.</text>
</comment>
<proteinExistence type="predicted"/>
<keyword evidence="1" id="KW-0472">Membrane</keyword>
<accession>A0A2M8L8I7</accession>
<dbReference type="EMBL" id="PFEP01000031">
    <property type="protein sequence ID" value="PJE72924.1"/>
    <property type="molecule type" value="Genomic_DNA"/>
</dbReference>
<feature type="transmembrane region" description="Helical" evidence="1">
    <location>
        <begin position="29"/>
        <end position="49"/>
    </location>
</feature>